<accession>A0ABV3UDR9</accession>
<dbReference type="Proteomes" id="UP001558101">
    <property type="component" value="Unassembled WGS sequence"/>
</dbReference>
<keyword evidence="2" id="KW-1185">Reference proteome</keyword>
<reference evidence="1 2" key="1">
    <citation type="submission" date="2024-07" db="EMBL/GenBank/DDBJ databases">
        <title>Genomes of novel Serratia strains from suburban soil.</title>
        <authorList>
            <person name="Markert E.X."/>
            <person name="Severe K."/>
            <person name="Severe L."/>
            <person name="Twing K.I."/>
            <person name="Ward L.M."/>
        </authorList>
    </citation>
    <scope>NUCLEOTIDE SEQUENCE [LARGE SCALE GENOMIC DNA]</scope>
    <source>
        <strain evidence="1 2">3C-UT</strain>
    </source>
</reference>
<comment type="caution">
    <text evidence="1">The sequence shown here is derived from an EMBL/GenBank/DDBJ whole genome shotgun (WGS) entry which is preliminary data.</text>
</comment>
<proteinExistence type="predicted"/>
<evidence type="ECO:0000313" key="2">
    <source>
        <dbReference type="Proteomes" id="UP001558101"/>
    </source>
</evidence>
<protein>
    <submittedName>
        <fullName evidence="1">Uncharacterized protein</fullName>
    </submittedName>
</protein>
<name>A0ABV3UDR9_9GAMM</name>
<dbReference type="RefSeq" id="WP_368453175.1">
    <property type="nucleotide sequence ID" value="NZ_JBFQXQ010000001.1"/>
</dbReference>
<organism evidence="1 2">
    <name type="scientific">Serratia quinivorans</name>
    <dbReference type="NCBI Taxonomy" id="137545"/>
    <lineage>
        <taxon>Bacteria</taxon>
        <taxon>Pseudomonadati</taxon>
        <taxon>Pseudomonadota</taxon>
        <taxon>Gammaproteobacteria</taxon>
        <taxon>Enterobacterales</taxon>
        <taxon>Yersiniaceae</taxon>
        <taxon>Serratia</taxon>
    </lineage>
</organism>
<evidence type="ECO:0000313" key="1">
    <source>
        <dbReference type="EMBL" id="MEX3171082.1"/>
    </source>
</evidence>
<gene>
    <name evidence="1" type="ORF">AB4M04_03205</name>
</gene>
<dbReference type="EMBL" id="JBFQXQ010000001">
    <property type="protein sequence ID" value="MEX3171082.1"/>
    <property type="molecule type" value="Genomic_DNA"/>
</dbReference>
<sequence>MLGERKFKDGWLYRCGNIISVEKKMTDYVAQAKPLNQWDLRSKLYFIWQASSVVLPISGYGAGFIPGAVLA</sequence>